<evidence type="ECO:0000313" key="2">
    <source>
        <dbReference type="Proteomes" id="UP000625711"/>
    </source>
</evidence>
<organism evidence="1 2">
    <name type="scientific">Rhynchophorus ferrugineus</name>
    <name type="common">Red palm weevil</name>
    <name type="synonym">Curculio ferrugineus</name>
    <dbReference type="NCBI Taxonomy" id="354439"/>
    <lineage>
        <taxon>Eukaryota</taxon>
        <taxon>Metazoa</taxon>
        <taxon>Ecdysozoa</taxon>
        <taxon>Arthropoda</taxon>
        <taxon>Hexapoda</taxon>
        <taxon>Insecta</taxon>
        <taxon>Pterygota</taxon>
        <taxon>Neoptera</taxon>
        <taxon>Endopterygota</taxon>
        <taxon>Coleoptera</taxon>
        <taxon>Polyphaga</taxon>
        <taxon>Cucujiformia</taxon>
        <taxon>Curculionidae</taxon>
        <taxon>Dryophthorinae</taxon>
        <taxon>Rhynchophorus</taxon>
    </lineage>
</organism>
<dbReference type="AlphaFoldDB" id="A0A834ICD4"/>
<reference evidence="1" key="1">
    <citation type="submission" date="2020-08" db="EMBL/GenBank/DDBJ databases">
        <title>Genome sequencing and assembly of the red palm weevil Rhynchophorus ferrugineus.</title>
        <authorList>
            <person name="Dias G.B."/>
            <person name="Bergman C.M."/>
            <person name="Manee M."/>
        </authorList>
    </citation>
    <scope>NUCLEOTIDE SEQUENCE</scope>
    <source>
        <strain evidence="1">AA-2017</strain>
        <tissue evidence="1">Whole larva</tissue>
    </source>
</reference>
<sequence>MTEERSSPVCDVVVFTTTPPSQTPRSPEGCAMIDEGARWRLDSATYASTVPLMALLCTNSANMNANPRKVEPDITLYRDKGKEYAIRGKKGSRLI</sequence>
<proteinExistence type="predicted"/>
<gene>
    <name evidence="1" type="ORF">GWI33_011737</name>
</gene>
<accession>A0A834ICD4</accession>
<dbReference type="EMBL" id="JAACXV010010354">
    <property type="protein sequence ID" value="KAF7275453.1"/>
    <property type="molecule type" value="Genomic_DNA"/>
</dbReference>
<comment type="caution">
    <text evidence="1">The sequence shown here is derived from an EMBL/GenBank/DDBJ whole genome shotgun (WGS) entry which is preliminary data.</text>
</comment>
<dbReference type="Proteomes" id="UP000625711">
    <property type="component" value="Unassembled WGS sequence"/>
</dbReference>
<keyword evidence="2" id="KW-1185">Reference proteome</keyword>
<evidence type="ECO:0000313" key="1">
    <source>
        <dbReference type="EMBL" id="KAF7275453.1"/>
    </source>
</evidence>
<protein>
    <submittedName>
        <fullName evidence="1">Uncharacterized protein</fullName>
    </submittedName>
</protein>
<name>A0A834ICD4_RHYFE</name>